<evidence type="ECO:0000313" key="3">
    <source>
        <dbReference type="Proteomes" id="UP000198281"/>
    </source>
</evidence>
<keyword evidence="1" id="KW-1133">Transmembrane helix</keyword>
<reference evidence="3" key="1">
    <citation type="submission" date="2017-06" db="EMBL/GenBank/DDBJ databases">
        <authorList>
            <person name="Varghese N."/>
            <person name="Submissions S."/>
        </authorList>
    </citation>
    <scope>NUCLEOTIDE SEQUENCE [LARGE SCALE GENOMIC DNA]</scope>
    <source>
        <strain evidence="3">LNB2</strain>
    </source>
</reference>
<organism evidence="2 3">
    <name type="scientific">Edaphosphingomonas laterariae</name>
    <dbReference type="NCBI Taxonomy" id="861865"/>
    <lineage>
        <taxon>Bacteria</taxon>
        <taxon>Pseudomonadati</taxon>
        <taxon>Pseudomonadota</taxon>
        <taxon>Alphaproteobacteria</taxon>
        <taxon>Sphingomonadales</taxon>
        <taxon>Rhizorhabdaceae</taxon>
        <taxon>Edaphosphingomonas</taxon>
    </lineage>
</organism>
<evidence type="ECO:0000313" key="2">
    <source>
        <dbReference type="EMBL" id="SNS42326.1"/>
    </source>
</evidence>
<dbReference type="EMBL" id="FZOS01000006">
    <property type="protein sequence ID" value="SNS42326.1"/>
    <property type="molecule type" value="Genomic_DNA"/>
</dbReference>
<feature type="transmembrane region" description="Helical" evidence="1">
    <location>
        <begin position="55"/>
        <end position="77"/>
    </location>
</feature>
<keyword evidence="1" id="KW-0472">Membrane</keyword>
<dbReference type="AlphaFoldDB" id="A0A239ECG8"/>
<dbReference type="RefSeq" id="WP_144033747.1">
    <property type="nucleotide sequence ID" value="NZ_FZOS01000006.1"/>
</dbReference>
<name>A0A239ECG8_9SPHN</name>
<gene>
    <name evidence="2" type="ORF">SAMN06295912_10668</name>
</gene>
<keyword evidence="3" id="KW-1185">Reference proteome</keyword>
<keyword evidence="1" id="KW-0812">Transmembrane</keyword>
<dbReference type="OrthoDB" id="7574419at2"/>
<sequence length="79" mass="9007">MIAFYAIVRLHFLIDFYQIGRLFIVQRTKVQCPSGGRHAPRRLFRRRDGGYSMRMFETATSLALAIASQVLAVGVIVTF</sequence>
<dbReference type="Proteomes" id="UP000198281">
    <property type="component" value="Unassembled WGS sequence"/>
</dbReference>
<accession>A0A239ECG8</accession>
<protein>
    <submittedName>
        <fullName evidence="2">Uncharacterized protein</fullName>
    </submittedName>
</protein>
<proteinExistence type="predicted"/>
<evidence type="ECO:0000256" key="1">
    <source>
        <dbReference type="SAM" id="Phobius"/>
    </source>
</evidence>